<name>A0A815BZ27_ADIRI</name>
<comment type="caution">
    <text evidence="3">The sequence shown here is derived from an EMBL/GenBank/DDBJ whole genome shotgun (WGS) entry which is preliminary data.</text>
</comment>
<evidence type="ECO:0000313" key="3">
    <source>
        <dbReference type="EMBL" id="CAF1276072.1"/>
    </source>
</evidence>
<organism evidence="3 5">
    <name type="scientific">Adineta ricciae</name>
    <name type="common">Rotifer</name>
    <dbReference type="NCBI Taxonomy" id="249248"/>
    <lineage>
        <taxon>Eukaryota</taxon>
        <taxon>Metazoa</taxon>
        <taxon>Spiralia</taxon>
        <taxon>Gnathifera</taxon>
        <taxon>Rotifera</taxon>
        <taxon>Eurotatoria</taxon>
        <taxon>Bdelloidea</taxon>
        <taxon>Adinetida</taxon>
        <taxon>Adinetidae</taxon>
        <taxon>Adineta</taxon>
    </lineage>
</organism>
<feature type="transmembrane region" description="Helical" evidence="1">
    <location>
        <begin position="213"/>
        <end position="242"/>
    </location>
</feature>
<gene>
    <name evidence="3" type="ORF">EDS130_LOCUS29281</name>
    <name evidence="2" type="ORF">XAT740_LOCUS15628</name>
</gene>
<protein>
    <submittedName>
        <fullName evidence="3">Uncharacterized protein</fullName>
    </submittedName>
</protein>
<keyword evidence="1" id="KW-1133">Transmembrane helix</keyword>
<dbReference type="AlphaFoldDB" id="A0A815BZ27"/>
<feature type="transmembrane region" description="Helical" evidence="1">
    <location>
        <begin position="128"/>
        <end position="148"/>
    </location>
</feature>
<feature type="transmembrane region" description="Helical" evidence="1">
    <location>
        <begin position="304"/>
        <end position="328"/>
    </location>
</feature>
<keyword evidence="1" id="KW-0472">Membrane</keyword>
<dbReference type="EMBL" id="CAJNOR010000971">
    <property type="protein sequence ID" value="CAF1048227.1"/>
    <property type="molecule type" value="Genomic_DNA"/>
</dbReference>
<proteinExistence type="predicted"/>
<evidence type="ECO:0000256" key="1">
    <source>
        <dbReference type="SAM" id="Phobius"/>
    </source>
</evidence>
<keyword evidence="1" id="KW-0812">Transmembrane</keyword>
<evidence type="ECO:0000313" key="4">
    <source>
        <dbReference type="Proteomes" id="UP000663828"/>
    </source>
</evidence>
<reference evidence="3" key="1">
    <citation type="submission" date="2021-02" db="EMBL/GenBank/DDBJ databases">
        <authorList>
            <person name="Nowell W R."/>
        </authorList>
    </citation>
    <scope>NUCLEOTIDE SEQUENCE</scope>
</reference>
<dbReference type="Proteomes" id="UP000663852">
    <property type="component" value="Unassembled WGS sequence"/>
</dbReference>
<evidence type="ECO:0000313" key="5">
    <source>
        <dbReference type="Proteomes" id="UP000663852"/>
    </source>
</evidence>
<feature type="transmembrane region" description="Helical" evidence="1">
    <location>
        <begin position="171"/>
        <end position="192"/>
    </location>
</feature>
<evidence type="ECO:0000313" key="2">
    <source>
        <dbReference type="EMBL" id="CAF1048227.1"/>
    </source>
</evidence>
<sequence>MTTASTSIPYFYRDANPLLYSLRDDNTVIQPYFLFPLQFLFFDLTLRCWDRLVYGTWYLPGELIEIELVDRKATTIMSGTEIDQPLLSEISVYILVPFKGLFSRKKKTPKQILRVNLRKEAKEMTFDLYDIIFGCIPLFAHTIWYIIIHTDCSSAAYSSTWNCYNLFGYRIYNYIFDSYTDFAYCFLSKLYFYRRNKDAYNFIQSRKKPWRRILSKVIFWIAFVISIITFIFPGAIILPYLFTNVIPMLVIYAFISMAYAYVVTVVTLFLHYYTAITGRVFDFKSEELTWVKRQMKKLRHNPRFVISFGVRIFPYVMTIMFNLSQFIYYGGDFWTSLTREADFRDPSRYFASMSQASQIFHTILTTI</sequence>
<feature type="transmembrane region" description="Helical" evidence="1">
    <location>
        <begin position="248"/>
        <end position="270"/>
    </location>
</feature>
<keyword evidence="4" id="KW-1185">Reference proteome</keyword>
<dbReference type="Proteomes" id="UP000663828">
    <property type="component" value="Unassembled WGS sequence"/>
</dbReference>
<dbReference type="EMBL" id="CAJNOJ010000197">
    <property type="protein sequence ID" value="CAF1276072.1"/>
    <property type="molecule type" value="Genomic_DNA"/>
</dbReference>
<accession>A0A815BZ27</accession>